<sequence>MPTKVVKHFLNQGLLRTKIDEWLAQNFYEAGYSRVKVVQTSLGTNITIWAERPALIIGRRGATIRRLQEVFQTVFGLPNPRIRVEQPENPMLDARVQAFRIARSIERGIHFRRVAFAAINRIMSNGALGVEITISGKLTSERARFEKFKAGKVYKSGHKVDELVDRASAYARLPKGVIGVDVIIVKPGKPGDHVRIKSEEVKDVVDAIRSEIESLGLREETASMLREHMKVARPGEEQEEEDREESEES</sequence>
<dbReference type="OrthoDB" id="9126at2157"/>
<dbReference type="Pfam" id="PF07650">
    <property type="entry name" value="KH_2"/>
    <property type="match status" value="1"/>
</dbReference>
<comment type="caution">
    <text evidence="10">The sequence shown here is derived from an EMBL/GenBank/DDBJ whole genome shotgun (WGS) entry which is preliminary data.</text>
</comment>
<protein>
    <recommendedName>
        <fullName evidence="6">Small ribosomal subunit protein uS3</fullName>
    </recommendedName>
</protein>
<evidence type="ECO:0000256" key="1">
    <source>
        <dbReference type="ARBA" id="ARBA00010761"/>
    </source>
</evidence>
<evidence type="ECO:0000259" key="9">
    <source>
        <dbReference type="PROSITE" id="PS50823"/>
    </source>
</evidence>
<accession>A0A401HB90</accession>
<keyword evidence="5 6" id="KW-0687">Ribonucleoprotein</keyword>
<dbReference type="HAMAP" id="MF_01309_A">
    <property type="entry name" value="Ribosomal_uS3_A"/>
    <property type="match status" value="1"/>
</dbReference>
<dbReference type="NCBIfam" id="NF003219">
    <property type="entry name" value="PRK04191.1"/>
    <property type="match status" value="1"/>
</dbReference>
<organism evidence="10 11">
    <name type="scientific">Aeropyrum pernix</name>
    <dbReference type="NCBI Taxonomy" id="56636"/>
    <lineage>
        <taxon>Archaea</taxon>
        <taxon>Thermoproteota</taxon>
        <taxon>Thermoprotei</taxon>
        <taxon>Desulfurococcales</taxon>
        <taxon>Desulfurococcaceae</taxon>
        <taxon>Aeropyrum</taxon>
    </lineage>
</organism>
<dbReference type="Gene3D" id="3.30.1140.32">
    <property type="entry name" value="Ribosomal protein S3, C-terminal domain"/>
    <property type="match status" value="1"/>
</dbReference>
<evidence type="ECO:0000313" key="11">
    <source>
        <dbReference type="Proteomes" id="UP000291213"/>
    </source>
</evidence>
<dbReference type="InterPro" id="IPR018280">
    <property type="entry name" value="Ribosomal_uS3_CS"/>
</dbReference>
<reference evidence="10 11" key="1">
    <citation type="submission" date="2017-02" db="EMBL/GenBank/DDBJ databases">
        <title>isolation and characterization of a novel temperate virus Aeropyrum globular virus 1 infecting hyperthermophilic archaeon Aeropyrum.</title>
        <authorList>
            <person name="Yumiya M."/>
            <person name="Yoshida T."/>
            <person name="Sako Y."/>
        </authorList>
    </citation>
    <scope>NUCLEOTIDE SEQUENCE [LARGE SCALE GENOMIC DNA]</scope>
    <source>
        <strain evidence="10 11">YK1-12-2013</strain>
    </source>
</reference>
<feature type="region of interest" description="Disordered" evidence="8">
    <location>
        <begin position="226"/>
        <end position="249"/>
    </location>
</feature>
<dbReference type="InterPro" id="IPR036419">
    <property type="entry name" value="Ribosomal_S3_C_sf"/>
</dbReference>
<proteinExistence type="inferred from homology"/>
<comment type="similarity">
    <text evidence="1 6 7">Belongs to the universal ribosomal protein uS3 family.</text>
</comment>
<dbReference type="InterPro" id="IPR015946">
    <property type="entry name" value="KH_dom-like_a/b"/>
</dbReference>
<gene>
    <name evidence="6" type="primary">rps3</name>
    <name evidence="10" type="ORF">apy_14180</name>
</gene>
<comment type="subunit">
    <text evidence="6">Part of the 30S ribosomal subunit.</text>
</comment>
<dbReference type="GO" id="GO:0003735">
    <property type="term" value="F:structural constituent of ribosome"/>
    <property type="evidence" value="ECO:0007669"/>
    <property type="project" value="UniProtKB-UniRule"/>
</dbReference>
<dbReference type="InterPro" id="IPR004087">
    <property type="entry name" value="KH_dom"/>
</dbReference>
<dbReference type="PANTHER" id="PTHR11760:SF32">
    <property type="entry name" value="SMALL RIBOSOMAL SUBUNIT PROTEIN US3"/>
    <property type="match status" value="1"/>
</dbReference>
<dbReference type="EMBL" id="BDMD01000082">
    <property type="protein sequence ID" value="GBF09693.1"/>
    <property type="molecule type" value="Genomic_DNA"/>
</dbReference>
<evidence type="ECO:0000256" key="5">
    <source>
        <dbReference type="ARBA" id="ARBA00023274"/>
    </source>
</evidence>
<dbReference type="AlphaFoldDB" id="A0A401HB90"/>
<dbReference type="Gene3D" id="3.30.300.20">
    <property type="match status" value="1"/>
</dbReference>
<dbReference type="SMART" id="SM00322">
    <property type="entry name" value="KH"/>
    <property type="match status" value="1"/>
</dbReference>
<keyword evidence="3 6" id="KW-0694">RNA-binding</keyword>
<evidence type="ECO:0000256" key="7">
    <source>
        <dbReference type="RuleBase" id="RU003624"/>
    </source>
</evidence>
<evidence type="ECO:0000256" key="2">
    <source>
        <dbReference type="ARBA" id="ARBA00022730"/>
    </source>
</evidence>
<dbReference type="InterPro" id="IPR009019">
    <property type="entry name" value="KH_sf_prok-type"/>
</dbReference>
<keyword evidence="4 6" id="KW-0689">Ribosomal protein</keyword>
<dbReference type="InterPro" id="IPR001351">
    <property type="entry name" value="Ribosomal_uS3_C"/>
</dbReference>
<evidence type="ECO:0000256" key="8">
    <source>
        <dbReference type="SAM" id="MobiDB-lite"/>
    </source>
</evidence>
<dbReference type="CDD" id="cd02411">
    <property type="entry name" value="KH-II_30S_S3_arch"/>
    <property type="match status" value="1"/>
</dbReference>
<dbReference type="PROSITE" id="PS50084">
    <property type="entry name" value="KH_TYPE_1"/>
    <property type="match status" value="1"/>
</dbReference>
<dbReference type="GO" id="GO:0006412">
    <property type="term" value="P:translation"/>
    <property type="evidence" value="ECO:0007669"/>
    <property type="project" value="UniProtKB-UniRule"/>
</dbReference>
<dbReference type="GO" id="GO:0022627">
    <property type="term" value="C:cytosolic small ribosomal subunit"/>
    <property type="evidence" value="ECO:0007669"/>
    <property type="project" value="UniProtKB-UniRule"/>
</dbReference>
<dbReference type="NCBIfam" id="TIGR01008">
    <property type="entry name" value="uS3_euk_arch"/>
    <property type="match status" value="1"/>
</dbReference>
<evidence type="ECO:0000256" key="4">
    <source>
        <dbReference type="ARBA" id="ARBA00022980"/>
    </source>
</evidence>
<dbReference type="GO" id="GO:0019843">
    <property type="term" value="F:rRNA binding"/>
    <property type="evidence" value="ECO:0007669"/>
    <property type="project" value="UniProtKB-UniRule"/>
</dbReference>
<comment type="function">
    <text evidence="6">Binds the lower part of the 30S subunit head.</text>
</comment>
<dbReference type="Pfam" id="PF00189">
    <property type="entry name" value="Ribosomal_S3_C"/>
    <property type="match status" value="1"/>
</dbReference>
<feature type="domain" description="KH type-2" evidence="9">
    <location>
        <begin position="19"/>
        <end position="98"/>
    </location>
</feature>
<name>A0A401HB90_AERPX</name>
<feature type="compositionally biased region" description="Acidic residues" evidence="8">
    <location>
        <begin position="237"/>
        <end position="249"/>
    </location>
</feature>
<keyword evidence="2 6" id="KW-0699">rRNA-binding</keyword>
<dbReference type="InterPro" id="IPR005703">
    <property type="entry name" value="Ribosomal_uS3_euk/arc"/>
</dbReference>
<dbReference type="Proteomes" id="UP000291213">
    <property type="component" value="Unassembled WGS sequence"/>
</dbReference>
<feature type="compositionally biased region" description="Basic and acidic residues" evidence="8">
    <location>
        <begin position="226"/>
        <end position="236"/>
    </location>
</feature>
<dbReference type="PANTHER" id="PTHR11760">
    <property type="entry name" value="30S/40S RIBOSOMAL PROTEIN S3"/>
    <property type="match status" value="1"/>
</dbReference>
<dbReference type="SUPFAM" id="SSF54821">
    <property type="entry name" value="Ribosomal protein S3 C-terminal domain"/>
    <property type="match status" value="1"/>
</dbReference>
<evidence type="ECO:0000256" key="3">
    <source>
        <dbReference type="ARBA" id="ARBA00022884"/>
    </source>
</evidence>
<dbReference type="InterPro" id="IPR057258">
    <property type="entry name" value="Ribosomal_uS3"/>
</dbReference>
<evidence type="ECO:0000313" key="10">
    <source>
        <dbReference type="EMBL" id="GBF09693.1"/>
    </source>
</evidence>
<dbReference type="InterPro" id="IPR027488">
    <property type="entry name" value="Ribosomal_uS3_arc"/>
</dbReference>
<dbReference type="PROSITE" id="PS00548">
    <property type="entry name" value="RIBOSOMAL_S3"/>
    <property type="match status" value="1"/>
</dbReference>
<dbReference type="InterPro" id="IPR004044">
    <property type="entry name" value="KH_dom_type_2"/>
</dbReference>
<dbReference type="PROSITE" id="PS50823">
    <property type="entry name" value="KH_TYPE_2"/>
    <property type="match status" value="1"/>
</dbReference>
<dbReference type="RefSeq" id="WP_131160637.1">
    <property type="nucleotide sequence ID" value="NZ_BDMD01000082.1"/>
</dbReference>
<dbReference type="SUPFAM" id="SSF54814">
    <property type="entry name" value="Prokaryotic type KH domain (KH-domain type II)"/>
    <property type="match status" value="1"/>
</dbReference>
<evidence type="ECO:0000256" key="6">
    <source>
        <dbReference type="HAMAP-Rule" id="MF_01309"/>
    </source>
</evidence>